<dbReference type="PROSITE" id="PS01361">
    <property type="entry name" value="ZF_DOF_1"/>
    <property type="match status" value="1"/>
</dbReference>
<keyword evidence="6 9" id="KW-0804">Transcription</keyword>
<comment type="function">
    <text evidence="9">Transcription factor that binds specifically to a 5'-AA[AG]G-3' consensus core sequence.</text>
</comment>
<keyword evidence="12" id="KW-1185">Reference proteome</keyword>
<dbReference type="Pfam" id="PF02701">
    <property type="entry name" value="Zn_ribbon_Dof"/>
    <property type="match status" value="1"/>
</dbReference>
<accession>A0ABD0UZM7</accession>
<proteinExistence type="predicted"/>
<evidence type="ECO:0000256" key="2">
    <source>
        <dbReference type="ARBA" id="ARBA00022771"/>
    </source>
</evidence>
<evidence type="ECO:0000256" key="7">
    <source>
        <dbReference type="ARBA" id="ARBA00023242"/>
    </source>
</evidence>
<evidence type="ECO:0000256" key="5">
    <source>
        <dbReference type="ARBA" id="ARBA00023125"/>
    </source>
</evidence>
<keyword evidence="1 9" id="KW-0479">Metal-binding</keyword>
<organism evidence="11 12">
    <name type="scientific">Dendrobium thyrsiflorum</name>
    <name type="common">Pinecone-like raceme dendrobium</name>
    <name type="synonym">Orchid</name>
    <dbReference type="NCBI Taxonomy" id="117978"/>
    <lineage>
        <taxon>Eukaryota</taxon>
        <taxon>Viridiplantae</taxon>
        <taxon>Streptophyta</taxon>
        <taxon>Embryophyta</taxon>
        <taxon>Tracheophyta</taxon>
        <taxon>Spermatophyta</taxon>
        <taxon>Magnoliopsida</taxon>
        <taxon>Liliopsida</taxon>
        <taxon>Asparagales</taxon>
        <taxon>Orchidaceae</taxon>
        <taxon>Epidendroideae</taxon>
        <taxon>Malaxideae</taxon>
        <taxon>Dendrobiinae</taxon>
        <taxon>Dendrobium</taxon>
    </lineage>
</organism>
<dbReference type="GO" id="GO:0005634">
    <property type="term" value="C:nucleus"/>
    <property type="evidence" value="ECO:0007669"/>
    <property type="project" value="UniProtKB-SubCell"/>
</dbReference>
<keyword evidence="3 9" id="KW-0862">Zinc</keyword>
<dbReference type="InterPro" id="IPR045174">
    <property type="entry name" value="Dof"/>
</dbReference>
<evidence type="ECO:0000256" key="8">
    <source>
        <dbReference type="PROSITE-ProRule" id="PRU00071"/>
    </source>
</evidence>
<dbReference type="GO" id="GO:0008270">
    <property type="term" value="F:zinc ion binding"/>
    <property type="evidence" value="ECO:0007669"/>
    <property type="project" value="UniProtKB-KW"/>
</dbReference>
<dbReference type="EMBL" id="JANQDX010000009">
    <property type="protein sequence ID" value="KAL0918235.1"/>
    <property type="molecule type" value="Genomic_DNA"/>
</dbReference>
<dbReference type="GO" id="GO:0003700">
    <property type="term" value="F:DNA-binding transcription factor activity"/>
    <property type="evidence" value="ECO:0007669"/>
    <property type="project" value="UniProtKB-UniRule"/>
</dbReference>
<evidence type="ECO:0000256" key="4">
    <source>
        <dbReference type="ARBA" id="ARBA00023015"/>
    </source>
</evidence>
<keyword evidence="2 8" id="KW-0863">Zinc-finger</keyword>
<dbReference type="InterPro" id="IPR003851">
    <property type="entry name" value="Znf_Dof"/>
</dbReference>
<keyword evidence="7 8" id="KW-0539">Nucleus</keyword>
<evidence type="ECO:0000313" key="12">
    <source>
        <dbReference type="Proteomes" id="UP001552299"/>
    </source>
</evidence>
<dbReference type="AlphaFoldDB" id="A0ABD0UZM7"/>
<evidence type="ECO:0000259" key="10">
    <source>
        <dbReference type="PROSITE" id="PS50884"/>
    </source>
</evidence>
<evidence type="ECO:0000256" key="3">
    <source>
        <dbReference type="ARBA" id="ARBA00022833"/>
    </source>
</evidence>
<gene>
    <name evidence="11" type="ORF">M5K25_010233</name>
</gene>
<dbReference type="PANTHER" id="PTHR31992:SF141">
    <property type="entry name" value="DOF ZINC FINGER PROTEIN DOF1.4"/>
    <property type="match status" value="1"/>
</dbReference>
<feature type="domain" description="Dof-type" evidence="10">
    <location>
        <begin position="37"/>
        <end position="91"/>
    </location>
</feature>
<evidence type="ECO:0000313" key="11">
    <source>
        <dbReference type="EMBL" id="KAL0918235.1"/>
    </source>
</evidence>
<comment type="subcellular location">
    <subcellularLocation>
        <location evidence="8 9">Nucleus</location>
    </subcellularLocation>
</comment>
<dbReference type="PANTHER" id="PTHR31992">
    <property type="entry name" value="DOF ZINC FINGER PROTEIN DOF1.4-RELATED"/>
    <property type="match status" value="1"/>
</dbReference>
<name>A0ABD0UZM7_DENTH</name>
<reference evidence="11 12" key="1">
    <citation type="journal article" date="2024" name="Plant Biotechnol. J.">
        <title>Dendrobium thyrsiflorum genome and its molecular insights into genes involved in important horticultural traits.</title>
        <authorList>
            <person name="Chen B."/>
            <person name="Wang J.Y."/>
            <person name="Zheng P.J."/>
            <person name="Li K.L."/>
            <person name="Liang Y.M."/>
            <person name="Chen X.F."/>
            <person name="Zhang C."/>
            <person name="Zhao X."/>
            <person name="He X."/>
            <person name="Zhang G.Q."/>
            <person name="Liu Z.J."/>
            <person name="Xu Q."/>
        </authorList>
    </citation>
    <scope>NUCLEOTIDE SEQUENCE [LARGE SCALE GENOMIC DNA]</scope>
    <source>
        <strain evidence="11">GZMU011</strain>
    </source>
</reference>
<evidence type="ECO:0000256" key="9">
    <source>
        <dbReference type="RuleBase" id="RU369094"/>
    </source>
</evidence>
<sequence length="207" mass="23094">MGLSSNSKRVDDYTLNWPQMEGLEFPKASMTQKAPPLKCPRCYSANTKFCYYNNYSLTQPRHFCRTCHRHWTAGGVLRNIPASGSRKNKRQKTTTTTNASISAVAGHFPAITTPAVAENSDRFENLLARNFRPFEIEFGTLSSDFSFSVNSTSLLPSTDYRFGRSNEGLVMDESKFSTGFSVEESLLLPAGFLDFWNGGVDFMAGGY</sequence>
<comment type="caution">
    <text evidence="11">The sequence shown here is derived from an EMBL/GenBank/DDBJ whole genome shotgun (WGS) entry which is preliminary data.</text>
</comment>
<dbReference type="PROSITE" id="PS50884">
    <property type="entry name" value="ZF_DOF_2"/>
    <property type="match status" value="1"/>
</dbReference>
<evidence type="ECO:0000256" key="1">
    <source>
        <dbReference type="ARBA" id="ARBA00022723"/>
    </source>
</evidence>
<keyword evidence="4 9" id="KW-0805">Transcription regulation</keyword>
<evidence type="ECO:0000256" key="6">
    <source>
        <dbReference type="ARBA" id="ARBA00023163"/>
    </source>
</evidence>
<dbReference type="Proteomes" id="UP001552299">
    <property type="component" value="Unassembled WGS sequence"/>
</dbReference>
<protein>
    <recommendedName>
        <fullName evidence="9">Dof zinc finger protein</fullName>
    </recommendedName>
</protein>
<keyword evidence="5 8" id="KW-0238">DNA-binding</keyword>
<dbReference type="GO" id="GO:0003677">
    <property type="term" value="F:DNA binding"/>
    <property type="evidence" value="ECO:0007669"/>
    <property type="project" value="UniProtKB-UniRule"/>
</dbReference>